<dbReference type="Proteomes" id="UP000245207">
    <property type="component" value="Unassembled WGS sequence"/>
</dbReference>
<keyword evidence="2" id="KW-0548">Nucleotidyltransferase</keyword>
<comment type="caution">
    <text evidence="2">The sequence shown here is derived from an EMBL/GenBank/DDBJ whole genome shotgun (WGS) entry which is preliminary data.</text>
</comment>
<dbReference type="GO" id="GO:0003964">
    <property type="term" value="F:RNA-directed DNA polymerase activity"/>
    <property type="evidence" value="ECO:0007669"/>
    <property type="project" value="UniProtKB-KW"/>
</dbReference>
<keyword evidence="2" id="KW-0695">RNA-directed DNA polymerase</keyword>
<evidence type="ECO:0000259" key="1">
    <source>
        <dbReference type="Pfam" id="PF13966"/>
    </source>
</evidence>
<dbReference type="PANTHER" id="PTHR33116">
    <property type="entry name" value="REVERSE TRANSCRIPTASE ZINC-BINDING DOMAIN-CONTAINING PROTEIN-RELATED-RELATED"/>
    <property type="match status" value="1"/>
</dbReference>
<keyword evidence="2" id="KW-0808">Transferase</keyword>
<evidence type="ECO:0000313" key="3">
    <source>
        <dbReference type="Proteomes" id="UP000245207"/>
    </source>
</evidence>
<keyword evidence="3" id="KW-1185">Reference proteome</keyword>
<dbReference type="AlphaFoldDB" id="A0A2U1LKM1"/>
<feature type="domain" description="Reverse transcriptase zinc-binding" evidence="1">
    <location>
        <begin position="199"/>
        <end position="284"/>
    </location>
</feature>
<dbReference type="InterPro" id="IPR026960">
    <property type="entry name" value="RVT-Znf"/>
</dbReference>
<gene>
    <name evidence="2" type="ORF">CTI12_AA480630</name>
</gene>
<dbReference type="OrthoDB" id="1705419at2759"/>
<reference evidence="2 3" key="1">
    <citation type="journal article" date="2018" name="Mol. Plant">
        <title>The genome of Artemisia annua provides insight into the evolution of Asteraceae family and artemisinin biosynthesis.</title>
        <authorList>
            <person name="Shen Q."/>
            <person name="Zhang L."/>
            <person name="Liao Z."/>
            <person name="Wang S."/>
            <person name="Yan T."/>
            <person name="Shi P."/>
            <person name="Liu M."/>
            <person name="Fu X."/>
            <person name="Pan Q."/>
            <person name="Wang Y."/>
            <person name="Lv Z."/>
            <person name="Lu X."/>
            <person name="Zhang F."/>
            <person name="Jiang W."/>
            <person name="Ma Y."/>
            <person name="Chen M."/>
            <person name="Hao X."/>
            <person name="Li L."/>
            <person name="Tang Y."/>
            <person name="Lv G."/>
            <person name="Zhou Y."/>
            <person name="Sun X."/>
            <person name="Brodelius P.E."/>
            <person name="Rose J.K.C."/>
            <person name="Tang K."/>
        </authorList>
    </citation>
    <scope>NUCLEOTIDE SEQUENCE [LARGE SCALE GENOMIC DNA]</scope>
    <source>
        <strain evidence="3">cv. Huhao1</strain>
        <tissue evidence="2">Leaf</tissue>
    </source>
</reference>
<dbReference type="Pfam" id="PF13966">
    <property type="entry name" value="zf-RVT"/>
    <property type="match status" value="1"/>
</dbReference>
<protein>
    <submittedName>
        <fullName evidence="2">Reverse transcriptase zinc-binding domain-containing protein</fullName>
    </submittedName>
</protein>
<evidence type="ECO:0000313" key="2">
    <source>
        <dbReference type="EMBL" id="PWA49539.1"/>
    </source>
</evidence>
<proteinExistence type="predicted"/>
<name>A0A2U1LKM1_ARTAN</name>
<dbReference type="STRING" id="35608.A0A2U1LKM1"/>
<dbReference type="EMBL" id="PKPP01008879">
    <property type="protein sequence ID" value="PWA49539.1"/>
    <property type="molecule type" value="Genomic_DNA"/>
</dbReference>
<sequence>MISGQYPAGVVVGMGDDSILQVVMVGTWECVCSSRVVVNKVVEGKIPATVVGGRGGRLWDTNVALLVKWIWRYRTEPESLWRKVIEALHDTKRSWTPIPFCKIGNGKHIRFWLDPWVSNEPLKDVFPSLFKMAKDKRCTVADGLLMSSNRFGGITGSQNSRMIDGGNIELSRLESMMDGIFLSDEVDKWSWIGNKHKEFSVKVVKDFLNSVHDYSNRFVLSWSKWVPKKCNIFMWRVGLDRIQTASALRRRNCNIPSPFCGLCEEYEENVDHLFCHCVMASQVWYRLSRWCKISPLFMFSVKDLFGLHKSVGLDKKKKKVFKGLVFITCWCLWRARNEKRFQNGTVTGEKIIQNVKSLGFLWFRNRTKGSSISWIDWCKFEWI</sequence>
<accession>A0A2U1LKM1</accession>
<organism evidence="2 3">
    <name type="scientific">Artemisia annua</name>
    <name type="common">Sweet wormwood</name>
    <dbReference type="NCBI Taxonomy" id="35608"/>
    <lineage>
        <taxon>Eukaryota</taxon>
        <taxon>Viridiplantae</taxon>
        <taxon>Streptophyta</taxon>
        <taxon>Embryophyta</taxon>
        <taxon>Tracheophyta</taxon>
        <taxon>Spermatophyta</taxon>
        <taxon>Magnoliopsida</taxon>
        <taxon>eudicotyledons</taxon>
        <taxon>Gunneridae</taxon>
        <taxon>Pentapetalae</taxon>
        <taxon>asterids</taxon>
        <taxon>campanulids</taxon>
        <taxon>Asterales</taxon>
        <taxon>Asteraceae</taxon>
        <taxon>Asteroideae</taxon>
        <taxon>Anthemideae</taxon>
        <taxon>Artemisiinae</taxon>
        <taxon>Artemisia</taxon>
    </lineage>
</organism>
<dbReference type="PANTHER" id="PTHR33116:SF78">
    <property type="entry name" value="OS12G0587133 PROTEIN"/>
    <property type="match status" value="1"/>
</dbReference>